<sequence length="74" mass="8657">MTITDIIEQRARNLPPEYQQMVLDFIDSLFIDNQRIESEKPCLNWAGALSNVKEDVFSLQKKALLWRDTDEISD</sequence>
<dbReference type="Pfam" id="PF10047">
    <property type="entry name" value="DUF2281"/>
    <property type="match status" value="1"/>
</dbReference>
<reference evidence="2 3" key="1">
    <citation type="submission" date="2021-05" db="EMBL/GenBank/DDBJ databases">
        <title>A novel Methanospirillum isolate from a pyrite-forming mixed culture.</title>
        <authorList>
            <person name="Bunk B."/>
            <person name="Sproer C."/>
            <person name="Spring S."/>
            <person name="Pester M."/>
        </authorList>
    </citation>
    <scope>NUCLEOTIDE SEQUENCE [LARGE SCALE GENOMIC DNA]</scope>
    <source>
        <strain evidence="2 3">J.3.6.1-F.2.7.3</strain>
    </source>
</reference>
<protein>
    <submittedName>
        <fullName evidence="2">DUF2281 domain-containing protein</fullName>
    </submittedName>
</protein>
<dbReference type="AlphaFoldDB" id="A0A8E7EG97"/>
<dbReference type="GeneID" id="65565847"/>
<proteinExistence type="predicted"/>
<dbReference type="KEGG" id="mrtj:KHC33_12130"/>
<keyword evidence="3" id="KW-1185">Reference proteome</keyword>
<evidence type="ECO:0000259" key="1">
    <source>
        <dbReference type="Pfam" id="PF10047"/>
    </source>
</evidence>
<evidence type="ECO:0000313" key="3">
    <source>
        <dbReference type="Proteomes" id="UP000680656"/>
    </source>
</evidence>
<feature type="domain" description="DUF2281" evidence="1">
    <location>
        <begin position="7"/>
        <end position="52"/>
    </location>
</feature>
<dbReference type="EMBL" id="CP075546">
    <property type="protein sequence ID" value="QVV88078.1"/>
    <property type="molecule type" value="Genomic_DNA"/>
</dbReference>
<dbReference type="InterPro" id="IPR018739">
    <property type="entry name" value="DUF2281"/>
</dbReference>
<gene>
    <name evidence="2" type="ORF">KHC33_12130</name>
</gene>
<accession>A0A8E7EG97</accession>
<organism evidence="2 3">
    <name type="scientific">Methanospirillum purgamenti</name>
    <dbReference type="NCBI Taxonomy" id="2834276"/>
    <lineage>
        <taxon>Archaea</taxon>
        <taxon>Methanobacteriati</taxon>
        <taxon>Methanobacteriota</taxon>
        <taxon>Stenosarchaea group</taxon>
        <taxon>Methanomicrobia</taxon>
        <taxon>Methanomicrobiales</taxon>
        <taxon>Methanospirillaceae</taxon>
        <taxon>Methanospirillum</taxon>
    </lineage>
</organism>
<dbReference type="Proteomes" id="UP000680656">
    <property type="component" value="Chromosome"/>
</dbReference>
<evidence type="ECO:0000313" key="2">
    <source>
        <dbReference type="EMBL" id="QVV88078.1"/>
    </source>
</evidence>
<name>A0A8E7EG97_9EURY</name>
<dbReference type="RefSeq" id="WP_214418895.1">
    <property type="nucleotide sequence ID" value="NZ_CP075546.1"/>
</dbReference>